<dbReference type="Pfam" id="PF11744">
    <property type="entry name" value="ALMT"/>
    <property type="match status" value="1"/>
</dbReference>
<dbReference type="GO" id="GO:0015743">
    <property type="term" value="P:malate transport"/>
    <property type="evidence" value="ECO:0007669"/>
    <property type="project" value="InterPro"/>
</dbReference>
<dbReference type="AlphaFoldDB" id="A0A1R3GI01"/>
<keyword evidence="3" id="KW-1133">Transmembrane helix</keyword>
<keyword evidence="6" id="KW-1185">Reference proteome</keyword>
<organism evidence="5 6">
    <name type="scientific">Corchorus olitorius</name>
    <dbReference type="NCBI Taxonomy" id="93759"/>
    <lineage>
        <taxon>Eukaryota</taxon>
        <taxon>Viridiplantae</taxon>
        <taxon>Streptophyta</taxon>
        <taxon>Embryophyta</taxon>
        <taxon>Tracheophyta</taxon>
        <taxon>Spermatophyta</taxon>
        <taxon>Magnoliopsida</taxon>
        <taxon>eudicotyledons</taxon>
        <taxon>Gunneridae</taxon>
        <taxon>Pentapetalae</taxon>
        <taxon>rosids</taxon>
        <taxon>malvids</taxon>
        <taxon>Malvales</taxon>
        <taxon>Malvaceae</taxon>
        <taxon>Grewioideae</taxon>
        <taxon>Apeibeae</taxon>
        <taxon>Corchorus</taxon>
    </lineage>
</organism>
<sequence length="63" mass="6670">MGSTSRAIQASAETRGKIKEACIKLSSESGKALKELASAIQNEDSTTISLPSHCKVQKCCKQS</sequence>
<evidence type="ECO:0000256" key="2">
    <source>
        <dbReference type="ARBA" id="ARBA00022692"/>
    </source>
</evidence>
<keyword evidence="4" id="KW-0472">Membrane</keyword>
<reference evidence="6" key="1">
    <citation type="submission" date="2013-09" db="EMBL/GenBank/DDBJ databases">
        <title>Corchorus olitorius genome sequencing.</title>
        <authorList>
            <person name="Alam M."/>
            <person name="Haque M.S."/>
            <person name="Islam M.S."/>
            <person name="Emdad E.M."/>
            <person name="Islam M.M."/>
            <person name="Ahmed B."/>
            <person name="Halim A."/>
            <person name="Hossen Q.M.M."/>
            <person name="Hossain M.Z."/>
            <person name="Ahmed R."/>
            <person name="Khan M.M."/>
            <person name="Islam R."/>
            <person name="Rashid M.M."/>
            <person name="Khan S.A."/>
            <person name="Rahman M.S."/>
            <person name="Alam M."/>
            <person name="Yahiya A.S."/>
            <person name="Khan M.S."/>
            <person name="Azam M.S."/>
            <person name="Haque T."/>
            <person name="Lashkar M.Z.H."/>
            <person name="Akhand A.I."/>
            <person name="Morshed G."/>
            <person name="Roy S."/>
            <person name="Uddin K.S."/>
            <person name="Rabeya T."/>
            <person name="Hossain A.S."/>
            <person name="Chowdhury A."/>
            <person name="Snigdha A.R."/>
            <person name="Mortoza M.S."/>
            <person name="Matin S.A."/>
            <person name="Hoque S.M.E."/>
            <person name="Islam M.K."/>
            <person name="Roy D.K."/>
            <person name="Haider R."/>
            <person name="Moosa M.M."/>
            <person name="Elias S.M."/>
            <person name="Hasan A.M."/>
            <person name="Jahan S."/>
            <person name="Shafiuddin M."/>
            <person name="Mahmood N."/>
            <person name="Shommy N.S."/>
        </authorList>
    </citation>
    <scope>NUCLEOTIDE SEQUENCE [LARGE SCALE GENOMIC DNA]</scope>
    <source>
        <strain evidence="6">cv. O-4</strain>
    </source>
</reference>
<protein>
    <submittedName>
        <fullName evidence="5">Aluminum-activated malate transporter</fullName>
    </submittedName>
</protein>
<dbReference type="Proteomes" id="UP000187203">
    <property type="component" value="Unassembled WGS sequence"/>
</dbReference>
<comment type="caution">
    <text evidence="5">The sequence shown here is derived from an EMBL/GenBank/DDBJ whole genome shotgun (WGS) entry which is preliminary data.</text>
</comment>
<evidence type="ECO:0000256" key="3">
    <source>
        <dbReference type="ARBA" id="ARBA00022989"/>
    </source>
</evidence>
<evidence type="ECO:0000313" key="5">
    <source>
        <dbReference type="EMBL" id="OMO57723.1"/>
    </source>
</evidence>
<evidence type="ECO:0000256" key="4">
    <source>
        <dbReference type="ARBA" id="ARBA00023136"/>
    </source>
</evidence>
<keyword evidence="2" id="KW-0812">Transmembrane</keyword>
<proteinExistence type="predicted"/>
<evidence type="ECO:0000256" key="1">
    <source>
        <dbReference type="ARBA" id="ARBA00004141"/>
    </source>
</evidence>
<dbReference type="GO" id="GO:0016020">
    <property type="term" value="C:membrane"/>
    <property type="evidence" value="ECO:0007669"/>
    <property type="project" value="UniProtKB-SubCell"/>
</dbReference>
<dbReference type="InterPro" id="IPR020966">
    <property type="entry name" value="ALMT"/>
</dbReference>
<comment type="subcellular location">
    <subcellularLocation>
        <location evidence="1">Membrane</location>
        <topology evidence="1">Multi-pass membrane protein</topology>
    </subcellularLocation>
</comment>
<evidence type="ECO:0000313" key="6">
    <source>
        <dbReference type="Proteomes" id="UP000187203"/>
    </source>
</evidence>
<dbReference type="OrthoDB" id="68611at2759"/>
<gene>
    <name evidence="5" type="ORF">COLO4_35158</name>
</gene>
<dbReference type="EMBL" id="AWUE01022492">
    <property type="protein sequence ID" value="OMO57723.1"/>
    <property type="molecule type" value="Genomic_DNA"/>
</dbReference>
<name>A0A1R3GI01_9ROSI</name>
<accession>A0A1R3GI01</accession>